<feature type="non-terminal residue" evidence="6">
    <location>
        <position position="261"/>
    </location>
</feature>
<evidence type="ECO:0000256" key="4">
    <source>
        <dbReference type="ARBA" id="ARBA00023306"/>
    </source>
</evidence>
<evidence type="ECO:0000256" key="3">
    <source>
        <dbReference type="ARBA" id="ARBA00022786"/>
    </source>
</evidence>
<evidence type="ECO:0000313" key="6">
    <source>
        <dbReference type="EMBL" id="KAG5987571.1"/>
    </source>
</evidence>
<protein>
    <submittedName>
        <fullName evidence="6">Uncharacterized protein</fullName>
    </submittedName>
</protein>
<dbReference type="OrthoDB" id="2504561at2759"/>
<feature type="region of interest" description="Disordered" evidence="5">
    <location>
        <begin position="123"/>
        <end position="145"/>
    </location>
</feature>
<dbReference type="GO" id="GO:0031145">
    <property type="term" value="P:anaphase-promoting complex-dependent catabolic process"/>
    <property type="evidence" value="ECO:0007669"/>
    <property type="project" value="TreeGrafter"/>
</dbReference>
<comment type="caution">
    <text evidence="6">The sequence shown here is derived from an EMBL/GenBank/DDBJ whole genome shotgun (WGS) entry which is preliminary data.</text>
</comment>
<dbReference type="InterPro" id="IPR037679">
    <property type="entry name" value="Apc5"/>
</dbReference>
<dbReference type="GO" id="GO:0045842">
    <property type="term" value="P:positive regulation of mitotic metaphase/anaphase transition"/>
    <property type="evidence" value="ECO:0007669"/>
    <property type="project" value="TreeGrafter"/>
</dbReference>
<dbReference type="PANTHER" id="PTHR12830">
    <property type="entry name" value="ANAPHASE-PROMOTING COMPLEX SUBUNIT 5"/>
    <property type="match status" value="1"/>
</dbReference>
<evidence type="ECO:0000256" key="5">
    <source>
        <dbReference type="SAM" id="MobiDB-lite"/>
    </source>
</evidence>
<dbReference type="AlphaFoldDB" id="A0A9P7N5D0"/>
<evidence type="ECO:0000313" key="7">
    <source>
        <dbReference type="Proteomes" id="UP000748025"/>
    </source>
</evidence>
<keyword evidence="7" id="KW-1185">Reference proteome</keyword>
<evidence type="ECO:0000256" key="2">
    <source>
        <dbReference type="ARBA" id="ARBA00022776"/>
    </source>
</evidence>
<accession>A0A9P7N5D0</accession>
<evidence type="ECO:0000256" key="1">
    <source>
        <dbReference type="ARBA" id="ARBA00022618"/>
    </source>
</evidence>
<dbReference type="GO" id="GO:0070979">
    <property type="term" value="P:protein K11-linked ubiquitination"/>
    <property type="evidence" value="ECO:0007669"/>
    <property type="project" value="TreeGrafter"/>
</dbReference>
<keyword evidence="1" id="KW-0132">Cell division</keyword>
<organism evidence="6 7">
    <name type="scientific">Claviceps pusilla</name>
    <dbReference type="NCBI Taxonomy" id="123648"/>
    <lineage>
        <taxon>Eukaryota</taxon>
        <taxon>Fungi</taxon>
        <taxon>Dikarya</taxon>
        <taxon>Ascomycota</taxon>
        <taxon>Pezizomycotina</taxon>
        <taxon>Sordariomycetes</taxon>
        <taxon>Hypocreomycetidae</taxon>
        <taxon>Hypocreales</taxon>
        <taxon>Clavicipitaceae</taxon>
        <taxon>Claviceps</taxon>
    </lineage>
</organism>
<keyword evidence="3" id="KW-0833">Ubl conjugation pathway</keyword>
<dbReference type="PANTHER" id="PTHR12830:SF9">
    <property type="entry name" value="ANAPHASE-PROMOTING COMPLEX SUBUNIT 5"/>
    <property type="match status" value="1"/>
</dbReference>
<dbReference type="EMBL" id="SRPW01003267">
    <property type="protein sequence ID" value="KAG5987571.1"/>
    <property type="molecule type" value="Genomic_DNA"/>
</dbReference>
<proteinExistence type="predicted"/>
<reference evidence="6" key="1">
    <citation type="journal article" date="2020" name="bioRxiv">
        <title>Whole genome comparisons of ergot fungi reveals the divergence and evolution of species within the genus Claviceps are the result of varying mechanisms driving genome evolution and host range expansion.</title>
        <authorList>
            <person name="Wyka S.A."/>
            <person name="Mondo S.J."/>
            <person name="Liu M."/>
            <person name="Dettman J."/>
            <person name="Nalam V."/>
            <person name="Broders K.D."/>
        </authorList>
    </citation>
    <scope>NUCLEOTIDE SEQUENCE</scope>
    <source>
        <strain evidence="6">CCC 602</strain>
    </source>
</reference>
<sequence length="261" mass="29630">MARYLTPAKIGLLALVELYTEDAVPSDAVLPVLSFITSHLMDHDSTDPLASQETRWTKAERTFSLVISIQDFEKLLSSYPLLRGIPGRKLWDQFLRKVWDINSLDALNEFFDRIMLMLVRGGKEGQGRRGGGGADAGDEEEEHDTIKMKLSPNSPLGAFVRRARLEFQRLRFHDCTDLWKAFVRYRQPTAHYLKRKTPNFCELSFDNVLLVGEQEDWDPESVSALAAVAYGDMIMGDENGAIPVSTNDVETLLEFQIEQMQ</sequence>
<dbReference type="GO" id="GO:0005680">
    <property type="term" value="C:anaphase-promoting complex"/>
    <property type="evidence" value="ECO:0007669"/>
    <property type="project" value="InterPro"/>
</dbReference>
<name>A0A9P7N5D0_9HYPO</name>
<keyword evidence="4" id="KW-0131">Cell cycle</keyword>
<dbReference type="Proteomes" id="UP000748025">
    <property type="component" value="Unassembled WGS sequence"/>
</dbReference>
<gene>
    <name evidence="6" type="ORF">E4U43_005012</name>
</gene>
<dbReference type="GO" id="GO:0051301">
    <property type="term" value="P:cell division"/>
    <property type="evidence" value="ECO:0007669"/>
    <property type="project" value="UniProtKB-KW"/>
</dbReference>
<keyword evidence="2" id="KW-0498">Mitosis</keyword>